<dbReference type="PATRIC" id="fig|42253.5.peg.1264"/>
<dbReference type="STRING" id="42253.NITMOv2_1283"/>
<gene>
    <name evidence="4" type="ORF">NITMOv2_1283</name>
</gene>
<dbReference type="InterPro" id="IPR046342">
    <property type="entry name" value="CBS_dom_sf"/>
</dbReference>
<dbReference type="OrthoDB" id="9802114at2"/>
<evidence type="ECO:0000313" key="5">
    <source>
        <dbReference type="Proteomes" id="UP000069205"/>
    </source>
</evidence>
<dbReference type="InterPro" id="IPR051257">
    <property type="entry name" value="Diverse_CBS-Domain"/>
</dbReference>
<accession>A0A0K2G9R5</accession>
<reference evidence="4 5" key="1">
    <citation type="journal article" date="2015" name="Proc. Natl. Acad. Sci. U.S.A.">
        <title>Expanded metabolic versatility of ubiquitous nitrite-oxidizing bacteria from the genus Nitrospira.</title>
        <authorList>
            <person name="Koch H."/>
            <person name="Lucker S."/>
            <person name="Albertsen M."/>
            <person name="Kitzinger K."/>
            <person name="Herbold C."/>
            <person name="Spieck E."/>
            <person name="Nielsen P.H."/>
            <person name="Wagner M."/>
            <person name="Daims H."/>
        </authorList>
    </citation>
    <scope>NUCLEOTIDE SEQUENCE [LARGE SCALE GENOMIC DNA]</scope>
    <source>
        <strain evidence="4 5">NSP M-1</strain>
    </source>
</reference>
<dbReference type="KEGG" id="nmv:NITMOv2_1283"/>
<dbReference type="PANTHER" id="PTHR43080:SF2">
    <property type="entry name" value="CBS DOMAIN-CONTAINING PROTEIN"/>
    <property type="match status" value="1"/>
</dbReference>
<evidence type="ECO:0000256" key="1">
    <source>
        <dbReference type="ARBA" id="ARBA00023122"/>
    </source>
</evidence>
<dbReference type="RefSeq" id="WP_053378998.1">
    <property type="nucleotide sequence ID" value="NZ_CP011801.1"/>
</dbReference>
<dbReference type="InterPro" id="IPR000644">
    <property type="entry name" value="CBS_dom"/>
</dbReference>
<evidence type="ECO:0000256" key="2">
    <source>
        <dbReference type="PROSITE-ProRule" id="PRU00703"/>
    </source>
</evidence>
<evidence type="ECO:0000313" key="4">
    <source>
        <dbReference type="EMBL" id="ALA57711.1"/>
    </source>
</evidence>
<dbReference type="AlphaFoldDB" id="A0A0K2G9R5"/>
<feature type="domain" description="CBS" evidence="3">
    <location>
        <begin position="165"/>
        <end position="221"/>
    </location>
</feature>
<dbReference type="PANTHER" id="PTHR43080">
    <property type="entry name" value="CBS DOMAIN-CONTAINING PROTEIN CBSX3, MITOCHONDRIAL"/>
    <property type="match status" value="1"/>
</dbReference>
<protein>
    <recommendedName>
        <fullName evidence="3">CBS domain-containing protein</fullName>
    </recommendedName>
</protein>
<dbReference type="PROSITE" id="PS51371">
    <property type="entry name" value="CBS"/>
    <property type="match status" value="2"/>
</dbReference>
<keyword evidence="1 2" id="KW-0129">CBS domain</keyword>
<proteinExistence type="predicted"/>
<dbReference type="Proteomes" id="UP000069205">
    <property type="component" value="Chromosome"/>
</dbReference>
<evidence type="ECO:0000259" key="3">
    <source>
        <dbReference type="PROSITE" id="PS51371"/>
    </source>
</evidence>
<dbReference type="Gene3D" id="3.10.580.10">
    <property type="entry name" value="CBS-domain"/>
    <property type="match status" value="1"/>
</dbReference>
<dbReference type="SUPFAM" id="SSF54631">
    <property type="entry name" value="CBS-domain pair"/>
    <property type="match status" value="1"/>
</dbReference>
<dbReference type="EMBL" id="CP011801">
    <property type="protein sequence ID" value="ALA57711.1"/>
    <property type="molecule type" value="Genomic_DNA"/>
</dbReference>
<dbReference type="SMART" id="SM00116">
    <property type="entry name" value="CBS"/>
    <property type="match status" value="2"/>
</dbReference>
<sequence length="283" mass="31345">MPHGMTATGLEPDRALALSSGPTWEGHSMGKRVRTGLTRVDILDRYIERFKQQLVRFQPFLSRKRATVSLEQFDEAAEDLISQVFGAASDEAEAYLYAKTGESALLPEEAQESGTHDVERESLQQRRQVLESCLADLELRRRVQSQRQSAREANGALRGTVEDYMSHDVRSIHRAATIKEAGRLLQKYRVGSLLVDDGSRYIGIVTDSDLSRKAVAKGLDPNTTTVMACMSKPVVSIEETEPLSEAVALMKKEGIRHLAVTADRTIIGVLSISDLLRAYEANS</sequence>
<dbReference type="Pfam" id="PF00571">
    <property type="entry name" value="CBS"/>
    <property type="match status" value="2"/>
</dbReference>
<name>A0A0K2G9R5_NITMO</name>
<organism evidence="4 5">
    <name type="scientific">Nitrospira moscoviensis</name>
    <dbReference type="NCBI Taxonomy" id="42253"/>
    <lineage>
        <taxon>Bacteria</taxon>
        <taxon>Pseudomonadati</taxon>
        <taxon>Nitrospirota</taxon>
        <taxon>Nitrospiria</taxon>
        <taxon>Nitrospirales</taxon>
        <taxon>Nitrospiraceae</taxon>
        <taxon>Nitrospira</taxon>
    </lineage>
</organism>
<keyword evidence="5" id="KW-1185">Reference proteome</keyword>
<feature type="domain" description="CBS" evidence="3">
    <location>
        <begin position="230"/>
        <end position="283"/>
    </location>
</feature>